<dbReference type="Proteomes" id="UP000784294">
    <property type="component" value="Unassembled WGS sequence"/>
</dbReference>
<keyword evidence="2" id="KW-1185">Reference proteome</keyword>
<accession>A0A448WX83</accession>
<name>A0A448WX83_9PLAT</name>
<proteinExistence type="predicted"/>
<evidence type="ECO:0000313" key="2">
    <source>
        <dbReference type="Proteomes" id="UP000784294"/>
    </source>
</evidence>
<reference evidence="1" key="1">
    <citation type="submission" date="2018-11" db="EMBL/GenBank/DDBJ databases">
        <authorList>
            <consortium name="Pathogen Informatics"/>
        </authorList>
    </citation>
    <scope>NUCLEOTIDE SEQUENCE</scope>
</reference>
<feature type="non-terminal residue" evidence="1">
    <location>
        <position position="298"/>
    </location>
</feature>
<gene>
    <name evidence="1" type="ORF">PXEA_LOCUS15927</name>
</gene>
<protein>
    <submittedName>
        <fullName evidence="1">Uncharacterized protein</fullName>
    </submittedName>
</protein>
<dbReference type="EMBL" id="CAAALY010056698">
    <property type="protein sequence ID" value="VEL22487.1"/>
    <property type="molecule type" value="Genomic_DNA"/>
</dbReference>
<dbReference type="AlphaFoldDB" id="A0A448WX83"/>
<sequence>MPVVSTFYSPQMTPSSLPQLSSNVLPLCGLNPTMSTSSFCDVDSSSQKPASHANYSVDSATASRNVLFHNPSPTNDAAYTDPFGSDETTNSYHILPRGCTASPLRLGHKEHVIDEKCVDGQDADKNSQSEHQVFHISRQPPHSFSPATTVRMDAMSDEEEAQQLATASPSRLDRQADAAVSMAPERCDGATHALVVHHLDHFEHAWENAGSLNGKAGCNLSQIYANHSHMYTAESLVASSSLATSPLVAITNSTSTVPSAEMTNPLYQIPELCRASALQPSSYPIPRASIAYSNDSLA</sequence>
<evidence type="ECO:0000313" key="1">
    <source>
        <dbReference type="EMBL" id="VEL22487.1"/>
    </source>
</evidence>
<organism evidence="1 2">
    <name type="scientific">Protopolystoma xenopodis</name>
    <dbReference type="NCBI Taxonomy" id="117903"/>
    <lineage>
        <taxon>Eukaryota</taxon>
        <taxon>Metazoa</taxon>
        <taxon>Spiralia</taxon>
        <taxon>Lophotrochozoa</taxon>
        <taxon>Platyhelminthes</taxon>
        <taxon>Monogenea</taxon>
        <taxon>Polyopisthocotylea</taxon>
        <taxon>Polystomatidea</taxon>
        <taxon>Polystomatidae</taxon>
        <taxon>Protopolystoma</taxon>
    </lineage>
</organism>
<comment type="caution">
    <text evidence="1">The sequence shown here is derived from an EMBL/GenBank/DDBJ whole genome shotgun (WGS) entry which is preliminary data.</text>
</comment>